<keyword evidence="2" id="KW-1185">Reference proteome</keyword>
<dbReference type="EMBL" id="CP123759">
    <property type="protein sequence ID" value="WGO82673.1"/>
    <property type="molecule type" value="Genomic_DNA"/>
</dbReference>
<sequence>MKKVIIFREKLEAKKKEGNSEFIQVFNENKQALNYIFNYESK</sequence>
<name>A0ABY8NZK6_9GAMM</name>
<gene>
    <name evidence="1" type="ORF">QG404_09825</name>
</gene>
<evidence type="ECO:0000313" key="2">
    <source>
        <dbReference type="Proteomes" id="UP001231859"/>
    </source>
</evidence>
<organism evidence="1 2">
    <name type="scientific">Arsenophonus apicola</name>
    <dbReference type="NCBI Taxonomy" id="2879119"/>
    <lineage>
        <taxon>Bacteria</taxon>
        <taxon>Pseudomonadati</taxon>
        <taxon>Pseudomonadota</taxon>
        <taxon>Gammaproteobacteria</taxon>
        <taxon>Enterobacterales</taxon>
        <taxon>Morganellaceae</taxon>
        <taxon>Arsenophonus</taxon>
    </lineage>
</organism>
<accession>A0ABY8NZK6</accession>
<dbReference type="Proteomes" id="UP001231859">
    <property type="component" value="Chromosome"/>
</dbReference>
<reference evidence="1 2" key="1">
    <citation type="submission" date="2023-04" db="EMBL/GenBank/DDBJ databases">
        <title>Genome dynamics across the evolutionary transition to endosymbiosis.</title>
        <authorList>
            <person name="Siozios S."/>
            <person name="Nadal-Jimenez P."/>
            <person name="Azagi T."/>
            <person name="Sprong H."/>
            <person name="Frost C.L."/>
            <person name="Parratt S.R."/>
            <person name="Taylor G."/>
            <person name="Brettell L."/>
            <person name="Lew K.C."/>
            <person name="Croft L."/>
            <person name="King K.C."/>
            <person name="Brockhurst M.A."/>
            <person name="Hypsa V."/>
            <person name="Novakova E."/>
            <person name="Darby A.C."/>
            <person name="Hurst G.D.D."/>
        </authorList>
    </citation>
    <scope>NUCLEOTIDE SEQUENCE [LARGE SCALE GENOMIC DNA]</scope>
    <source>
        <strain evidence="2">aApi_AU</strain>
    </source>
</reference>
<evidence type="ECO:0000313" key="1">
    <source>
        <dbReference type="EMBL" id="WGO82673.1"/>
    </source>
</evidence>
<proteinExistence type="predicted"/>
<dbReference type="RefSeq" id="WP_280937378.1">
    <property type="nucleotide sequence ID" value="NZ_CP123759.1"/>
</dbReference>
<protein>
    <submittedName>
        <fullName evidence="1">Uncharacterized protein</fullName>
    </submittedName>
</protein>